<dbReference type="EMBL" id="GBRH01181120">
    <property type="protein sequence ID" value="JAE16776.1"/>
    <property type="molecule type" value="Transcribed_RNA"/>
</dbReference>
<protein>
    <submittedName>
        <fullName evidence="1">Uncharacterized protein</fullName>
    </submittedName>
</protein>
<proteinExistence type="predicted"/>
<organism evidence="1">
    <name type="scientific">Arundo donax</name>
    <name type="common">Giant reed</name>
    <name type="synonym">Donax arundinaceus</name>
    <dbReference type="NCBI Taxonomy" id="35708"/>
    <lineage>
        <taxon>Eukaryota</taxon>
        <taxon>Viridiplantae</taxon>
        <taxon>Streptophyta</taxon>
        <taxon>Embryophyta</taxon>
        <taxon>Tracheophyta</taxon>
        <taxon>Spermatophyta</taxon>
        <taxon>Magnoliopsida</taxon>
        <taxon>Liliopsida</taxon>
        <taxon>Poales</taxon>
        <taxon>Poaceae</taxon>
        <taxon>PACMAD clade</taxon>
        <taxon>Arundinoideae</taxon>
        <taxon>Arundineae</taxon>
        <taxon>Arundo</taxon>
    </lineage>
</organism>
<reference evidence="1" key="2">
    <citation type="journal article" date="2015" name="Data Brief">
        <title>Shoot transcriptome of the giant reed, Arundo donax.</title>
        <authorList>
            <person name="Barrero R.A."/>
            <person name="Guerrero F.D."/>
            <person name="Moolhuijzen P."/>
            <person name="Goolsby J.A."/>
            <person name="Tidwell J."/>
            <person name="Bellgard S.E."/>
            <person name="Bellgard M.I."/>
        </authorList>
    </citation>
    <scope>NUCLEOTIDE SEQUENCE</scope>
    <source>
        <tissue evidence="1">Shoot tissue taken approximately 20 cm above the soil surface</tissue>
    </source>
</reference>
<dbReference type="AlphaFoldDB" id="A0A0A9G2K8"/>
<sequence>MCRCLLDLDGMRLHRWARCKRQAVPGEERHRHAASYHVLRHRLPGLVLLGLTKHKHLIKSTDDSPEINIKPCDTLQKELDSPESDKKRVEMIG</sequence>
<reference evidence="1" key="1">
    <citation type="submission" date="2014-09" db="EMBL/GenBank/DDBJ databases">
        <authorList>
            <person name="Magalhaes I.L.F."/>
            <person name="Oliveira U."/>
            <person name="Santos F.R."/>
            <person name="Vidigal T.H.D.A."/>
            <person name="Brescovit A.D."/>
            <person name="Santos A.J."/>
        </authorList>
    </citation>
    <scope>NUCLEOTIDE SEQUENCE</scope>
    <source>
        <tissue evidence="1">Shoot tissue taken approximately 20 cm above the soil surface</tissue>
    </source>
</reference>
<evidence type="ECO:0000313" key="1">
    <source>
        <dbReference type="EMBL" id="JAE16776.1"/>
    </source>
</evidence>
<name>A0A0A9G2K8_ARUDO</name>
<accession>A0A0A9G2K8</accession>